<reference evidence="3 4" key="1">
    <citation type="submission" date="2024-01" db="EMBL/GenBank/DDBJ databases">
        <title>A draft genome for a cacao thread blight-causing isolate of Paramarasmius palmivorus.</title>
        <authorList>
            <person name="Baruah I.K."/>
            <person name="Bukari Y."/>
            <person name="Amoako-Attah I."/>
            <person name="Meinhardt L.W."/>
            <person name="Bailey B.A."/>
            <person name="Cohen S.P."/>
        </authorList>
    </citation>
    <scope>NUCLEOTIDE SEQUENCE [LARGE SCALE GENOMIC DNA]</scope>
    <source>
        <strain evidence="3 4">GH-12</strain>
    </source>
</reference>
<dbReference type="EMBL" id="JAYKXP010000015">
    <property type="protein sequence ID" value="KAK7049943.1"/>
    <property type="molecule type" value="Genomic_DNA"/>
</dbReference>
<keyword evidence="4" id="KW-1185">Reference proteome</keyword>
<feature type="region of interest" description="Disordered" evidence="1">
    <location>
        <begin position="755"/>
        <end position="808"/>
    </location>
</feature>
<feature type="region of interest" description="Disordered" evidence="1">
    <location>
        <begin position="514"/>
        <end position="641"/>
    </location>
</feature>
<sequence length="830" mass="87736">MTSSFRLLSLLPFLLQVYAANDWSTPCLNGACQYSITSQDGSSGTVKIWGADNAISDITTAAGWEILDCSADKLNQDIRLVCQSEDTEAAGCSHLYNEGAENKIVRLPESCGKSAFARVAKAWTPEDQSIPNKVAARVVRRDGKQPTVRALSLDTDFGKTDTSKWGAVNFAIQGANFPGQDVNGTAIPTGPQRRSRFAPRILGGIIDKAGEIVDKTIEKIESANEFDVNKNVDLPPININKNFNLFRGSINCGPANADVSADVFANANAVISLGVAAVGTIAPPKIDDFQVVGGMNADLDGTLSLTANVGGLLDSGNIKIFQIGIPGLNFPGILEVGPTFEVNARAVANLDVNMDVTVGLTYQINGAEFTFPKKDGDKTKGDFKLGDTRKSLLILQNRFAHPNFVSSSTLCQPSVQALGSIEAHVIPELSLGVSAFADIASAKIFVRADASAEMQLDLAASADRTITKGTNNAGGGTAAGTEEDGEVVEDDGEVVEDDGEVLEDGEVDGEVAEDDGEVVEDDGEVLDDEETGPRTVTETLTLTTFVDPTPTAKSSSKTNSTNAAKATDAAEVKIKARKESSMTESKAAESTAASKDKAGDKKGSESASATATAAESTETATDDTEVVDEEGDVVDETDDGEVVDEEGEVIEDDGTVVEDDGTEDGTVVEDDGTVEDDETVVEGDEEVLDDGTAVEDGTVDTKTFGGCFKVLAGLNVNAGAQGSFFNFFNDQTVVPLFTKNFELFKKCFGDQADQGTQATGEETGEVTEETAPARKRSFPRVSRLPRSSLERRQANKNKNQKANAFSCLKNSIKPQPLVNQKVKSNQAKAL</sequence>
<feature type="compositionally biased region" description="Low complexity" evidence="1">
    <location>
        <begin position="582"/>
        <end position="593"/>
    </location>
</feature>
<protein>
    <submittedName>
        <fullName evidence="3">Uncharacterized protein</fullName>
    </submittedName>
</protein>
<comment type="caution">
    <text evidence="3">The sequence shown here is derived from an EMBL/GenBank/DDBJ whole genome shotgun (WGS) entry which is preliminary data.</text>
</comment>
<keyword evidence="2" id="KW-0732">Signal</keyword>
<feature type="compositionally biased region" description="Acidic residues" evidence="1">
    <location>
        <begin position="620"/>
        <end position="641"/>
    </location>
</feature>
<evidence type="ECO:0000256" key="1">
    <source>
        <dbReference type="SAM" id="MobiDB-lite"/>
    </source>
</evidence>
<evidence type="ECO:0000313" key="3">
    <source>
        <dbReference type="EMBL" id="KAK7049943.1"/>
    </source>
</evidence>
<proteinExistence type="predicted"/>
<feature type="chain" id="PRO_5043754456" evidence="2">
    <location>
        <begin position="20"/>
        <end position="830"/>
    </location>
</feature>
<feature type="compositionally biased region" description="Basic and acidic residues" evidence="1">
    <location>
        <begin position="568"/>
        <end position="581"/>
    </location>
</feature>
<feature type="compositionally biased region" description="Acidic residues" evidence="1">
    <location>
        <begin position="514"/>
        <end position="530"/>
    </location>
</feature>
<feature type="region of interest" description="Disordered" evidence="1">
    <location>
        <begin position="466"/>
        <end position="488"/>
    </location>
</feature>
<feature type="compositionally biased region" description="Low complexity" evidence="1">
    <location>
        <begin position="605"/>
        <end position="619"/>
    </location>
</feature>
<dbReference type="AlphaFoldDB" id="A0AAW0DGK4"/>
<organism evidence="3 4">
    <name type="scientific">Paramarasmius palmivorus</name>
    <dbReference type="NCBI Taxonomy" id="297713"/>
    <lineage>
        <taxon>Eukaryota</taxon>
        <taxon>Fungi</taxon>
        <taxon>Dikarya</taxon>
        <taxon>Basidiomycota</taxon>
        <taxon>Agaricomycotina</taxon>
        <taxon>Agaricomycetes</taxon>
        <taxon>Agaricomycetidae</taxon>
        <taxon>Agaricales</taxon>
        <taxon>Marasmiineae</taxon>
        <taxon>Marasmiaceae</taxon>
        <taxon>Paramarasmius</taxon>
    </lineage>
</organism>
<evidence type="ECO:0000313" key="4">
    <source>
        <dbReference type="Proteomes" id="UP001383192"/>
    </source>
</evidence>
<dbReference type="Proteomes" id="UP001383192">
    <property type="component" value="Unassembled WGS sequence"/>
</dbReference>
<gene>
    <name evidence="3" type="ORF">VNI00_005373</name>
</gene>
<feature type="compositionally biased region" description="Basic and acidic residues" evidence="1">
    <location>
        <begin position="594"/>
        <end position="604"/>
    </location>
</feature>
<feature type="compositionally biased region" description="Low complexity" evidence="1">
    <location>
        <begin position="533"/>
        <end position="567"/>
    </location>
</feature>
<name>A0AAW0DGK4_9AGAR</name>
<evidence type="ECO:0000256" key="2">
    <source>
        <dbReference type="SAM" id="SignalP"/>
    </source>
</evidence>
<accession>A0AAW0DGK4</accession>
<feature type="signal peptide" evidence="2">
    <location>
        <begin position="1"/>
        <end position="19"/>
    </location>
</feature>